<dbReference type="OrthoDB" id="1045822at2759"/>
<dbReference type="EMBL" id="CYKH01001670">
    <property type="protein sequence ID" value="CUG88744.1"/>
    <property type="molecule type" value="Genomic_DNA"/>
</dbReference>
<feature type="transmembrane region" description="Helical" evidence="1">
    <location>
        <begin position="111"/>
        <end position="134"/>
    </location>
</feature>
<keyword evidence="1" id="KW-1133">Transmembrane helix</keyword>
<dbReference type="NCBIfam" id="TIGR01571">
    <property type="entry name" value="A_thal_Cys_rich"/>
    <property type="match status" value="1"/>
</dbReference>
<sequence length="215" mass="24362">MQAIPQVPEKPSQQQQQQVYQFVQQDEVAFHQQQQQQQQPYVMGTVAPGYVRPNGVYQLPTQPISFWSTSLCSCMDDVDSGMESLFCNRCQMSRQYNVITYGINQVEPWTFLGSLVVDLFLGAPISAWAFTWYLRNRIRARYQIAGDDLNDCIVSSFANCCSTAQVYREMSLRGEWSSGCCIKAPFALIAPPVPQMSNDTSDNTVVDAQPMERIQ</sequence>
<protein>
    <submittedName>
        <fullName evidence="2">Ama1 protein, putative</fullName>
    </submittedName>
</protein>
<dbReference type="OMA" id="SAPKWGP"/>
<dbReference type="VEuPathDB" id="TriTrypDB:BSAL_17070"/>
<reference evidence="3" key="1">
    <citation type="submission" date="2015-09" db="EMBL/GenBank/DDBJ databases">
        <authorList>
            <consortium name="Pathogen Informatics"/>
        </authorList>
    </citation>
    <scope>NUCLEOTIDE SEQUENCE [LARGE SCALE GENOMIC DNA]</scope>
    <source>
        <strain evidence="3">Lake Konstanz</strain>
    </source>
</reference>
<dbReference type="PANTHER" id="PTHR15907">
    <property type="entry name" value="DUF614 FAMILY PROTEIN-RELATED"/>
    <property type="match status" value="1"/>
</dbReference>
<keyword evidence="1" id="KW-0472">Membrane</keyword>
<evidence type="ECO:0000313" key="2">
    <source>
        <dbReference type="EMBL" id="CUG88744.1"/>
    </source>
</evidence>
<organism evidence="2 3">
    <name type="scientific">Bodo saltans</name>
    <name type="common">Flagellated protozoan</name>
    <dbReference type="NCBI Taxonomy" id="75058"/>
    <lineage>
        <taxon>Eukaryota</taxon>
        <taxon>Discoba</taxon>
        <taxon>Euglenozoa</taxon>
        <taxon>Kinetoplastea</taxon>
        <taxon>Metakinetoplastina</taxon>
        <taxon>Eubodonida</taxon>
        <taxon>Bodonidae</taxon>
        <taxon>Bodo</taxon>
    </lineage>
</organism>
<gene>
    <name evidence="2" type="ORF">BSAL_17070</name>
</gene>
<dbReference type="InterPro" id="IPR006461">
    <property type="entry name" value="PLAC_motif_containing"/>
</dbReference>
<proteinExistence type="predicted"/>
<keyword evidence="1" id="KW-0812">Transmembrane</keyword>
<dbReference type="Pfam" id="PF04749">
    <property type="entry name" value="PLAC8"/>
    <property type="match status" value="1"/>
</dbReference>
<evidence type="ECO:0000313" key="3">
    <source>
        <dbReference type="Proteomes" id="UP000051952"/>
    </source>
</evidence>
<dbReference type="Proteomes" id="UP000051952">
    <property type="component" value="Unassembled WGS sequence"/>
</dbReference>
<name>A0A0S4JJU8_BODSA</name>
<dbReference type="AlphaFoldDB" id="A0A0S4JJU8"/>
<evidence type="ECO:0000256" key="1">
    <source>
        <dbReference type="SAM" id="Phobius"/>
    </source>
</evidence>
<keyword evidence="3" id="KW-1185">Reference proteome</keyword>
<accession>A0A0S4JJU8</accession>